<accession>A0A7V1EHG4</accession>
<evidence type="ECO:0000313" key="2">
    <source>
        <dbReference type="EMBL" id="HDY58427.1"/>
    </source>
</evidence>
<sequence>MTVVLLLILLRKVKSVRLVSFLPMMACYALVFLQVFGIASETLVYASPFNNIYSLAVYAYLGKQIPLKWGEPSEESVLINPIYSIKMLLAWMIVLTLAGIYLMRRVKEVPTEELREL</sequence>
<keyword evidence="1" id="KW-1133">Transmembrane helix</keyword>
<reference evidence="2" key="1">
    <citation type="journal article" date="2020" name="mSystems">
        <title>Genome- and Community-Level Interaction Insights into Carbon Utilization and Element Cycling Functions of Hydrothermarchaeota in Hydrothermal Sediment.</title>
        <authorList>
            <person name="Zhou Z."/>
            <person name="Liu Y."/>
            <person name="Xu W."/>
            <person name="Pan J."/>
            <person name="Luo Z.H."/>
            <person name="Li M."/>
        </authorList>
    </citation>
    <scope>NUCLEOTIDE SEQUENCE [LARGE SCALE GENOMIC DNA]</scope>
    <source>
        <strain evidence="2">SpSt-258</strain>
    </source>
</reference>
<feature type="transmembrane region" description="Helical" evidence="1">
    <location>
        <begin position="81"/>
        <end position="102"/>
    </location>
</feature>
<evidence type="ECO:0000256" key="1">
    <source>
        <dbReference type="SAM" id="Phobius"/>
    </source>
</evidence>
<dbReference type="AlphaFoldDB" id="A0A7V1EHG4"/>
<feature type="transmembrane region" description="Helical" evidence="1">
    <location>
        <begin position="15"/>
        <end position="36"/>
    </location>
</feature>
<dbReference type="EMBL" id="DSKY01000009">
    <property type="protein sequence ID" value="HDY58427.1"/>
    <property type="molecule type" value="Genomic_DNA"/>
</dbReference>
<keyword evidence="1" id="KW-0472">Membrane</keyword>
<comment type="caution">
    <text evidence="2">The sequence shown here is derived from an EMBL/GenBank/DDBJ whole genome shotgun (WGS) entry which is preliminary data.</text>
</comment>
<name>A0A7V1EHG4_UNCW3</name>
<protein>
    <submittedName>
        <fullName evidence="2">Uncharacterized protein</fullName>
    </submittedName>
</protein>
<keyword evidence="1" id="KW-0812">Transmembrane</keyword>
<organism evidence="2">
    <name type="scientific">candidate division WOR-3 bacterium</name>
    <dbReference type="NCBI Taxonomy" id="2052148"/>
    <lineage>
        <taxon>Bacteria</taxon>
        <taxon>Bacteria division WOR-3</taxon>
    </lineage>
</organism>
<gene>
    <name evidence="2" type="ORF">ENP86_02595</name>
</gene>
<proteinExistence type="predicted"/>